<dbReference type="PROSITE" id="PS50005">
    <property type="entry name" value="TPR"/>
    <property type="match status" value="1"/>
</dbReference>
<dbReference type="InterPro" id="IPR055217">
    <property type="entry name" value="TPR_EMC2"/>
</dbReference>
<dbReference type="STRING" id="92696.A0A4R0RIR1"/>
<dbReference type="EMBL" id="RWJN01000167">
    <property type="protein sequence ID" value="TCD65715.1"/>
    <property type="molecule type" value="Genomic_DNA"/>
</dbReference>
<accession>A0A4R0RIR1</accession>
<dbReference type="GO" id="GO:0072546">
    <property type="term" value="C:EMC complex"/>
    <property type="evidence" value="ECO:0007669"/>
    <property type="project" value="UniProtKB-UniRule"/>
</dbReference>
<dbReference type="AlphaFoldDB" id="A0A4R0RIR1"/>
<dbReference type="OrthoDB" id="124397at2759"/>
<keyword evidence="8" id="KW-1185">Reference proteome</keyword>
<gene>
    <name evidence="7" type="ORF">EIP91_002291</name>
</gene>
<reference evidence="7 8" key="1">
    <citation type="submission" date="2018-11" db="EMBL/GenBank/DDBJ databases">
        <title>Genome assembly of Steccherinum ochraceum LE-BIN_3174, the white-rot fungus of the Steccherinaceae family (The Residual Polyporoid clade, Polyporales, Basidiomycota).</title>
        <authorList>
            <person name="Fedorova T.V."/>
            <person name="Glazunova O.A."/>
            <person name="Landesman E.O."/>
            <person name="Moiseenko K.V."/>
            <person name="Psurtseva N.V."/>
            <person name="Savinova O.S."/>
            <person name="Shakhova N.V."/>
            <person name="Tyazhelova T.V."/>
            <person name="Vasina D.V."/>
        </authorList>
    </citation>
    <scope>NUCLEOTIDE SEQUENCE [LARGE SCALE GENOMIC DNA]</scope>
    <source>
        <strain evidence="7 8">LE-BIN_3174</strain>
    </source>
</reference>
<feature type="region of interest" description="Disordered" evidence="5">
    <location>
        <begin position="244"/>
        <end position="266"/>
    </location>
</feature>
<dbReference type="SUPFAM" id="SSF48452">
    <property type="entry name" value="TPR-like"/>
    <property type="match status" value="1"/>
</dbReference>
<evidence type="ECO:0000256" key="5">
    <source>
        <dbReference type="SAM" id="MobiDB-lite"/>
    </source>
</evidence>
<comment type="caution">
    <text evidence="7">The sequence shown here is derived from an EMBL/GenBank/DDBJ whole genome shotgun (WGS) entry which is preliminary data.</text>
</comment>
<evidence type="ECO:0000256" key="2">
    <source>
        <dbReference type="ARBA" id="ARBA00022803"/>
    </source>
</evidence>
<evidence type="ECO:0000256" key="3">
    <source>
        <dbReference type="PROSITE-ProRule" id="PRU00339"/>
    </source>
</evidence>
<dbReference type="Proteomes" id="UP000292702">
    <property type="component" value="Unassembled WGS sequence"/>
</dbReference>
<comment type="similarity">
    <text evidence="4">Belongs to the EMC2 family.</text>
</comment>
<organism evidence="7 8">
    <name type="scientific">Steccherinum ochraceum</name>
    <dbReference type="NCBI Taxonomy" id="92696"/>
    <lineage>
        <taxon>Eukaryota</taxon>
        <taxon>Fungi</taxon>
        <taxon>Dikarya</taxon>
        <taxon>Basidiomycota</taxon>
        <taxon>Agaricomycotina</taxon>
        <taxon>Agaricomycetes</taxon>
        <taxon>Polyporales</taxon>
        <taxon>Steccherinaceae</taxon>
        <taxon>Steccherinum</taxon>
    </lineage>
</organism>
<evidence type="ECO:0000313" key="7">
    <source>
        <dbReference type="EMBL" id="TCD65715.1"/>
    </source>
</evidence>
<dbReference type="InterPro" id="IPR011990">
    <property type="entry name" value="TPR-like_helical_dom_sf"/>
</dbReference>
<keyword evidence="4" id="KW-0256">Endoplasmic reticulum</keyword>
<protein>
    <recommendedName>
        <fullName evidence="4">ER membrane protein complex subunit 2</fullName>
    </recommendedName>
</protein>
<feature type="domain" description="EMC2 TPR-like" evidence="6">
    <location>
        <begin position="89"/>
        <end position="193"/>
    </location>
</feature>
<dbReference type="PANTHER" id="PTHR12760">
    <property type="entry name" value="TETRATRICOPEPTIDE REPEAT PROTEIN"/>
    <property type="match status" value="1"/>
</dbReference>
<feature type="repeat" description="TPR" evidence="3">
    <location>
        <begin position="145"/>
        <end position="178"/>
    </location>
</feature>
<name>A0A4R0RIR1_9APHY</name>
<feature type="compositionally biased region" description="Low complexity" evidence="5">
    <location>
        <begin position="249"/>
        <end position="266"/>
    </location>
</feature>
<keyword evidence="2 3" id="KW-0802">TPR repeat</keyword>
<comment type="subcellular location">
    <subcellularLocation>
        <location evidence="4">Endoplasmic reticulum membrane</location>
        <topology evidence="4">Peripheral membrane protein</topology>
        <orientation evidence="4">Cytoplasmic side</orientation>
    </subcellularLocation>
</comment>
<dbReference type="InterPro" id="IPR019734">
    <property type="entry name" value="TPR_rpt"/>
</dbReference>
<evidence type="ECO:0000256" key="4">
    <source>
        <dbReference type="RuleBase" id="RU367091"/>
    </source>
</evidence>
<dbReference type="Gene3D" id="1.25.40.10">
    <property type="entry name" value="Tetratricopeptide repeat domain"/>
    <property type="match status" value="1"/>
</dbReference>
<comment type="subunit">
    <text evidence="4">Component of the ER membrane protein complex (EMC).</text>
</comment>
<evidence type="ECO:0000313" key="8">
    <source>
        <dbReference type="Proteomes" id="UP000292702"/>
    </source>
</evidence>
<keyword evidence="4" id="KW-0472">Membrane</keyword>
<sequence>MEVTAALQKLAAYERHESQKSQKLLDNASSILKSYARQGDEGWEALEKLTLAALDQGDIETADKCLKILSERFPDSARVDCLTGIRLEATESPDIALQYYDELLEGESANAAFGRRKASVYRRIGKIDQAVKELSSMLDTYYTEVDGWLELADIYSSCQQYTYALQSLSHTLLLAPQNPFHVLQFAETAYLAADIPLALKMYLQVVDMTDDDEEDVPPIDTIPTGLTLRAWFGVKLCTHRLNTEPRVGSSSASQTPAPPTTTLSSLDDLATERLRTAYLNTTQESPPKTDSALIDALAKVISKPGTT</sequence>
<proteinExistence type="inferred from homology"/>
<comment type="function">
    <text evidence="4">Part of the endoplasmic reticulum membrane protein complex (EMC) that enables the energy-independent insertion into endoplasmic reticulum membranes of newly synthesized membrane proteins.</text>
</comment>
<evidence type="ECO:0000259" key="6">
    <source>
        <dbReference type="Pfam" id="PF22890"/>
    </source>
</evidence>
<keyword evidence="1" id="KW-0677">Repeat</keyword>
<dbReference type="Pfam" id="PF22890">
    <property type="entry name" value="TPR_EMC2"/>
    <property type="match status" value="1"/>
</dbReference>
<evidence type="ECO:0000256" key="1">
    <source>
        <dbReference type="ARBA" id="ARBA00022737"/>
    </source>
</evidence>
<dbReference type="InterPro" id="IPR039856">
    <property type="entry name" value="EMC2-like"/>
</dbReference>